<dbReference type="Gramene" id="Pp3c21_11850V3.5">
    <property type="protein sequence ID" value="Pp3c21_11850V3.5"/>
    <property type="gene ID" value="Pp3c21_11850"/>
</dbReference>
<reference evidence="5 6" key="2">
    <citation type="journal article" date="2018" name="Plant J.">
        <title>The Physcomitrella patens chromosome-scale assembly reveals moss genome structure and evolution.</title>
        <authorList>
            <person name="Lang D."/>
            <person name="Ullrich K.K."/>
            <person name="Murat F."/>
            <person name="Fuchs J."/>
            <person name="Jenkins J."/>
            <person name="Haas F.B."/>
            <person name="Piednoel M."/>
            <person name="Gundlach H."/>
            <person name="Van Bel M."/>
            <person name="Meyberg R."/>
            <person name="Vives C."/>
            <person name="Morata J."/>
            <person name="Symeonidi A."/>
            <person name="Hiss M."/>
            <person name="Muchero W."/>
            <person name="Kamisugi Y."/>
            <person name="Saleh O."/>
            <person name="Blanc G."/>
            <person name="Decker E.L."/>
            <person name="van Gessel N."/>
            <person name="Grimwood J."/>
            <person name="Hayes R.D."/>
            <person name="Graham S.W."/>
            <person name="Gunter L.E."/>
            <person name="McDaniel S.F."/>
            <person name="Hoernstein S.N.W."/>
            <person name="Larsson A."/>
            <person name="Li F.W."/>
            <person name="Perroud P.F."/>
            <person name="Phillips J."/>
            <person name="Ranjan P."/>
            <person name="Rokshar D.S."/>
            <person name="Rothfels C.J."/>
            <person name="Schneider L."/>
            <person name="Shu S."/>
            <person name="Stevenson D.W."/>
            <person name="Thummler F."/>
            <person name="Tillich M."/>
            <person name="Villarreal Aguilar J.C."/>
            <person name="Widiez T."/>
            <person name="Wong G.K."/>
            <person name="Wymore A."/>
            <person name="Zhang Y."/>
            <person name="Zimmer A.D."/>
            <person name="Quatrano R.S."/>
            <person name="Mayer K.F.X."/>
            <person name="Goodstein D."/>
            <person name="Casacuberta J.M."/>
            <person name="Vandepoele K."/>
            <person name="Reski R."/>
            <person name="Cuming A.C."/>
            <person name="Tuskan G.A."/>
            <person name="Maumus F."/>
            <person name="Salse J."/>
            <person name="Schmutz J."/>
            <person name="Rensing S.A."/>
        </authorList>
    </citation>
    <scope>NUCLEOTIDE SEQUENCE [LARGE SCALE GENOMIC DNA]</scope>
    <source>
        <strain evidence="5 6">cv. Gransden 2004</strain>
    </source>
</reference>
<feature type="compositionally biased region" description="Polar residues" evidence="4">
    <location>
        <begin position="328"/>
        <end position="338"/>
    </location>
</feature>
<evidence type="ECO:0000256" key="4">
    <source>
        <dbReference type="SAM" id="MobiDB-lite"/>
    </source>
</evidence>
<dbReference type="RefSeq" id="XP_024359662.1">
    <property type="nucleotide sequence ID" value="XM_024503894.2"/>
</dbReference>
<dbReference type="PROSITE" id="PS50096">
    <property type="entry name" value="IQ"/>
    <property type="match status" value="1"/>
</dbReference>
<dbReference type="InterPro" id="IPR000048">
    <property type="entry name" value="IQ_motif_EF-hand-BS"/>
</dbReference>
<evidence type="ECO:0000313" key="6">
    <source>
        <dbReference type="Proteomes" id="UP000006727"/>
    </source>
</evidence>
<dbReference type="AlphaFoldDB" id="A0A7I4C3M1"/>
<gene>
    <name evidence="5" type="primary">LOC112274413</name>
</gene>
<feature type="coiled-coil region" evidence="3">
    <location>
        <begin position="198"/>
        <end position="225"/>
    </location>
</feature>
<dbReference type="EnsemblPlants" id="Pp3c21_11850V3.6">
    <property type="protein sequence ID" value="Pp3c21_11850V3.6"/>
    <property type="gene ID" value="Pp3c21_11850"/>
</dbReference>
<evidence type="ECO:0000313" key="5">
    <source>
        <dbReference type="EnsemblPlants" id="Pp3c21_11850V3.4"/>
    </source>
</evidence>
<keyword evidence="1" id="KW-0112">Calmodulin-binding</keyword>
<dbReference type="PANTHER" id="PTHR32295:SF6">
    <property type="entry name" value="PROTEIN IQ-DOMAIN 18"/>
    <property type="match status" value="1"/>
</dbReference>
<feature type="compositionally biased region" description="Polar residues" evidence="4">
    <location>
        <begin position="367"/>
        <end position="379"/>
    </location>
</feature>
<evidence type="ECO:0000256" key="2">
    <source>
        <dbReference type="ARBA" id="ARBA00024341"/>
    </source>
</evidence>
<dbReference type="EnsemblPlants" id="Pp3c21_11850V3.8">
    <property type="protein sequence ID" value="Pp3c21_11850V3.8"/>
    <property type="gene ID" value="Pp3c21_11850"/>
</dbReference>
<dbReference type="RefSeq" id="XP_024359658.1">
    <property type="nucleotide sequence ID" value="XM_024503890.2"/>
</dbReference>
<dbReference type="EnsemblPlants" id="Pp3c21_11850V3.4">
    <property type="protein sequence ID" value="Pp3c21_11850V3.4"/>
    <property type="gene ID" value="Pp3c21_11850"/>
</dbReference>
<feature type="region of interest" description="Disordered" evidence="4">
    <location>
        <begin position="415"/>
        <end position="488"/>
    </location>
</feature>
<dbReference type="Gramene" id="Pp3c21_11850V3.4">
    <property type="protein sequence ID" value="Pp3c21_11850V3.4"/>
    <property type="gene ID" value="Pp3c21_11850"/>
</dbReference>
<dbReference type="RefSeq" id="XP_024359655.1">
    <property type="nucleotide sequence ID" value="XM_024503887.2"/>
</dbReference>
<proteinExistence type="inferred from homology"/>
<keyword evidence="6" id="KW-1185">Reference proteome</keyword>
<evidence type="ECO:0000256" key="1">
    <source>
        <dbReference type="ARBA" id="ARBA00022860"/>
    </source>
</evidence>
<comment type="similarity">
    <text evidence="2">Belongs to the IQD family.</text>
</comment>
<protein>
    <recommendedName>
        <fullName evidence="7">DUF4005 domain-containing protein</fullName>
    </recommendedName>
</protein>
<dbReference type="EMBL" id="ABEU02000021">
    <property type="status" value="NOT_ANNOTATED_CDS"/>
    <property type="molecule type" value="Genomic_DNA"/>
</dbReference>
<dbReference type="RefSeq" id="XP_024359659.1">
    <property type="nucleotide sequence ID" value="XM_024503891.2"/>
</dbReference>
<dbReference type="GO" id="GO:0005516">
    <property type="term" value="F:calmodulin binding"/>
    <property type="evidence" value="ECO:0007669"/>
    <property type="project" value="UniProtKB-KW"/>
</dbReference>
<dbReference type="Gramene" id="Pp3c21_11850V3.3">
    <property type="protein sequence ID" value="Pp3c21_11850V3.3"/>
    <property type="gene ID" value="Pp3c21_11850"/>
</dbReference>
<sequence length="488" mass="54570">MGKKGKWLASVKNAFKSPIRAGDDEESESKDMNLFGDTRPVAVIPDKPKRKARRWSYGKVALSEDKEPDIKEVVTQTETSVQSNSKFTMFMYPSQEEWAAVIVQTAFRGHLARRTLRALRGLVRLQAFVRSRRVMRQANTTMRTVQAITRVQGRLRTHQARMSEDGLAVQHQVWQKSQPIIRKESEWLTETGWNDSNLSAQQIEAKEQERQVAALKRERAMAYARTQQQLRRAGPKQVVPLFIECEPDKPHWRWSYVERWTAARPWQNRMFEIPPAFKDVPDDQTSKSVDVNAARKVPKRMSLAVSPQVRASCNDFANAHPKAHTGALRTSQVLNSRGTPHRSKSGAGSPRSRCSSDHLDDRGGSGSEFSATGRSTASILTDPKDGTRHSNTIHVGNGAIVDAEVEPLPTVAGHLQQTQGVKNKAGARSQPKPRLTAPGAFKTPATMKRLTYPKRDPRNLKHSAQPDPKSDKSSRSKGGVIPGSHQHI</sequence>
<name>A0A7I4C3M1_PHYPA</name>
<accession>A0A7I4C3M1</accession>
<feature type="compositionally biased region" description="Basic and acidic residues" evidence="4">
    <location>
        <begin position="354"/>
        <end position="363"/>
    </location>
</feature>
<dbReference type="Proteomes" id="UP000006727">
    <property type="component" value="Chromosome 21"/>
</dbReference>
<dbReference type="EnsemblPlants" id="Pp3c21_11850V3.3">
    <property type="protein sequence ID" value="Pp3c21_11850V3.3"/>
    <property type="gene ID" value="Pp3c21_11850"/>
</dbReference>
<dbReference type="Gene3D" id="1.20.5.1190">
    <property type="entry name" value="iswi atpase"/>
    <property type="match status" value="1"/>
</dbReference>
<dbReference type="PANTHER" id="PTHR32295">
    <property type="entry name" value="IQ-DOMAIN 5-RELATED"/>
    <property type="match status" value="1"/>
</dbReference>
<evidence type="ECO:0008006" key="7">
    <source>
        <dbReference type="Google" id="ProtNLM"/>
    </source>
</evidence>
<dbReference type="RefSeq" id="XP_024359657.1">
    <property type="nucleotide sequence ID" value="XM_024503889.2"/>
</dbReference>
<dbReference type="EnsemblPlants" id="Pp3c21_11850V3.5">
    <property type="protein sequence ID" value="Pp3c21_11850V3.5"/>
    <property type="gene ID" value="Pp3c21_11850"/>
</dbReference>
<keyword evidence="3" id="KW-0175">Coiled coil</keyword>
<organism evidence="5 6">
    <name type="scientific">Physcomitrium patens</name>
    <name type="common">Spreading-leaved earth moss</name>
    <name type="synonym">Physcomitrella patens</name>
    <dbReference type="NCBI Taxonomy" id="3218"/>
    <lineage>
        <taxon>Eukaryota</taxon>
        <taxon>Viridiplantae</taxon>
        <taxon>Streptophyta</taxon>
        <taxon>Embryophyta</taxon>
        <taxon>Bryophyta</taxon>
        <taxon>Bryophytina</taxon>
        <taxon>Bryopsida</taxon>
        <taxon>Funariidae</taxon>
        <taxon>Funariales</taxon>
        <taxon>Funariaceae</taxon>
        <taxon>Physcomitrium</taxon>
    </lineage>
</organism>
<reference evidence="5 6" key="1">
    <citation type="journal article" date="2008" name="Science">
        <title>The Physcomitrella genome reveals evolutionary insights into the conquest of land by plants.</title>
        <authorList>
            <person name="Rensing S."/>
            <person name="Lang D."/>
            <person name="Zimmer A."/>
            <person name="Terry A."/>
            <person name="Salamov A."/>
            <person name="Shapiro H."/>
            <person name="Nishiyama T."/>
            <person name="Perroud P.-F."/>
            <person name="Lindquist E."/>
            <person name="Kamisugi Y."/>
            <person name="Tanahashi T."/>
            <person name="Sakakibara K."/>
            <person name="Fujita T."/>
            <person name="Oishi K."/>
            <person name="Shin-I T."/>
            <person name="Kuroki Y."/>
            <person name="Toyoda A."/>
            <person name="Suzuki Y."/>
            <person name="Hashimoto A."/>
            <person name="Yamaguchi K."/>
            <person name="Sugano A."/>
            <person name="Kohara Y."/>
            <person name="Fujiyama A."/>
            <person name="Anterola A."/>
            <person name="Aoki S."/>
            <person name="Ashton N."/>
            <person name="Barbazuk W.B."/>
            <person name="Barker E."/>
            <person name="Bennetzen J."/>
            <person name="Bezanilla M."/>
            <person name="Blankenship R."/>
            <person name="Cho S.H."/>
            <person name="Dutcher S."/>
            <person name="Estelle M."/>
            <person name="Fawcett J.A."/>
            <person name="Gundlach H."/>
            <person name="Hanada K."/>
            <person name="Heyl A."/>
            <person name="Hicks K.A."/>
            <person name="Hugh J."/>
            <person name="Lohr M."/>
            <person name="Mayer K."/>
            <person name="Melkozernov A."/>
            <person name="Murata T."/>
            <person name="Nelson D."/>
            <person name="Pils B."/>
            <person name="Prigge M."/>
            <person name="Reiss B."/>
            <person name="Renner T."/>
            <person name="Rombauts S."/>
            <person name="Rushton P."/>
            <person name="Sanderfoot A."/>
            <person name="Schween G."/>
            <person name="Shiu S.-H."/>
            <person name="Stueber K."/>
            <person name="Theodoulou F.L."/>
            <person name="Tu H."/>
            <person name="Van de Peer Y."/>
            <person name="Verrier P.J."/>
            <person name="Waters E."/>
            <person name="Wood A."/>
            <person name="Yang L."/>
            <person name="Cove D."/>
            <person name="Cuming A."/>
            <person name="Hasebe M."/>
            <person name="Lucas S."/>
            <person name="Mishler D.B."/>
            <person name="Reski R."/>
            <person name="Grigoriev I."/>
            <person name="Quatrano R.S."/>
            <person name="Boore J.L."/>
        </authorList>
    </citation>
    <scope>NUCLEOTIDE SEQUENCE [LARGE SCALE GENOMIC DNA]</scope>
    <source>
        <strain evidence="5 6">cv. Gransden 2004</strain>
    </source>
</reference>
<evidence type="ECO:0000256" key="3">
    <source>
        <dbReference type="SAM" id="Coils"/>
    </source>
</evidence>
<reference evidence="5" key="3">
    <citation type="submission" date="2020-12" db="UniProtKB">
        <authorList>
            <consortium name="EnsemblPlants"/>
        </authorList>
    </citation>
    <scope>IDENTIFICATION</scope>
</reference>
<dbReference type="RefSeq" id="XP_024359661.1">
    <property type="nucleotide sequence ID" value="XM_024503893.2"/>
</dbReference>
<dbReference type="Gramene" id="Pp3c21_11850V3.6">
    <property type="protein sequence ID" value="Pp3c21_11850V3.6"/>
    <property type="gene ID" value="Pp3c21_11850"/>
</dbReference>
<dbReference type="EnsemblPlants" id="Pp3c21_11850V3.7">
    <property type="protein sequence ID" value="Pp3c21_11850V3.7"/>
    <property type="gene ID" value="Pp3c21_11850"/>
</dbReference>
<dbReference type="Gramene" id="Pp3c21_11850V3.7">
    <property type="protein sequence ID" value="Pp3c21_11850V3.7"/>
    <property type="gene ID" value="Pp3c21_11850"/>
</dbReference>
<dbReference type="Gramene" id="Pp3c21_11850V3.8">
    <property type="protein sequence ID" value="Pp3c21_11850V3.8"/>
    <property type="gene ID" value="Pp3c21_11850"/>
</dbReference>
<feature type="region of interest" description="Disordered" evidence="4">
    <location>
        <begin position="323"/>
        <end position="393"/>
    </location>
</feature>
<dbReference type="RefSeq" id="XP_024359660.1">
    <property type="nucleotide sequence ID" value="XM_024503892.2"/>
</dbReference>
<dbReference type="GeneID" id="112274413"/>
<dbReference type="SMART" id="SM00015">
    <property type="entry name" value="IQ"/>
    <property type="match status" value="2"/>
</dbReference>